<evidence type="ECO:0000256" key="1">
    <source>
        <dbReference type="ARBA" id="ARBA00007589"/>
    </source>
</evidence>
<protein>
    <recommendedName>
        <fullName evidence="2">MoaB/Mog domain-containing protein</fullName>
    </recommendedName>
</protein>
<dbReference type="AlphaFoldDB" id="A0A7R9C0R3"/>
<keyword evidence="4" id="KW-1185">Reference proteome</keyword>
<dbReference type="EMBL" id="CAJPEX010011964">
    <property type="protein sequence ID" value="CAG0925295.1"/>
    <property type="molecule type" value="Genomic_DNA"/>
</dbReference>
<dbReference type="SMART" id="SM00852">
    <property type="entry name" value="MoCF_biosynth"/>
    <property type="match status" value="1"/>
</dbReference>
<proteinExistence type="inferred from homology"/>
<dbReference type="PANTHER" id="PTHR13939">
    <property type="entry name" value="NICOTINAMIDE-NUCLEOTIDE AMIDOHYDROLASE PNCC"/>
    <property type="match status" value="1"/>
</dbReference>
<reference evidence="3" key="1">
    <citation type="submission" date="2020-11" db="EMBL/GenBank/DDBJ databases">
        <authorList>
            <person name="Tran Van P."/>
        </authorList>
    </citation>
    <scope>NUCLEOTIDE SEQUENCE</scope>
</reference>
<dbReference type="EMBL" id="OA894001">
    <property type="protein sequence ID" value="CAD7285143.1"/>
    <property type="molecule type" value="Genomic_DNA"/>
</dbReference>
<dbReference type="OrthoDB" id="270728at2759"/>
<dbReference type="Pfam" id="PF02464">
    <property type="entry name" value="CinA"/>
    <property type="match status" value="1"/>
</dbReference>
<dbReference type="InterPro" id="IPR036425">
    <property type="entry name" value="MoaB/Mog-like_dom_sf"/>
</dbReference>
<dbReference type="InterPro" id="IPR001453">
    <property type="entry name" value="MoaB/Mog_dom"/>
</dbReference>
<dbReference type="Gene3D" id="3.90.950.20">
    <property type="entry name" value="CinA-like"/>
    <property type="match status" value="1"/>
</dbReference>
<dbReference type="InterPro" id="IPR008136">
    <property type="entry name" value="CinA_C"/>
</dbReference>
<dbReference type="PANTHER" id="PTHR13939:SF0">
    <property type="entry name" value="NMN AMIDOHYDROLASE-LIKE PROTEIN YFAY"/>
    <property type="match status" value="1"/>
</dbReference>
<dbReference type="SUPFAM" id="SSF53218">
    <property type="entry name" value="Molybdenum cofactor biosynthesis proteins"/>
    <property type="match status" value="1"/>
</dbReference>
<organism evidence="3">
    <name type="scientific">Notodromas monacha</name>
    <dbReference type="NCBI Taxonomy" id="399045"/>
    <lineage>
        <taxon>Eukaryota</taxon>
        <taxon>Metazoa</taxon>
        <taxon>Ecdysozoa</taxon>
        <taxon>Arthropoda</taxon>
        <taxon>Crustacea</taxon>
        <taxon>Oligostraca</taxon>
        <taxon>Ostracoda</taxon>
        <taxon>Podocopa</taxon>
        <taxon>Podocopida</taxon>
        <taxon>Cypridocopina</taxon>
        <taxon>Cypridoidea</taxon>
        <taxon>Cyprididae</taxon>
        <taxon>Notodromas</taxon>
    </lineage>
</organism>
<evidence type="ECO:0000259" key="2">
    <source>
        <dbReference type="SMART" id="SM00852"/>
    </source>
</evidence>
<comment type="similarity">
    <text evidence="1">In the N-terminal section; belongs to the MoaB/Mog family.</text>
</comment>
<dbReference type="NCBIfam" id="TIGR00199">
    <property type="entry name" value="PncC_domain"/>
    <property type="match status" value="1"/>
</dbReference>
<feature type="non-terminal residue" evidence="3">
    <location>
        <position position="263"/>
    </location>
</feature>
<dbReference type="SUPFAM" id="SSF142433">
    <property type="entry name" value="CinA-like"/>
    <property type="match status" value="1"/>
</dbReference>
<dbReference type="Proteomes" id="UP000678499">
    <property type="component" value="Unassembled WGS sequence"/>
</dbReference>
<accession>A0A7R9C0R3</accession>
<dbReference type="Gene3D" id="3.40.980.10">
    <property type="entry name" value="MoaB/Mog-like domain"/>
    <property type="match status" value="1"/>
</dbReference>
<dbReference type="InterPro" id="IPR036653">
    <property type="entry name" value="CinA-like_C"/>
</dbReference>
<gene>
    <name evidence="3" type="ORF">NMOB1V02_LOCUS12745</name>
</gene>
<dbReference type="CDD" id="cd00885">
    <property type="entry name" value="cinA"/>
    <property type="match status" value="1"/>
</dbReference>
<evidence type="ECO:0000313" key="3">
    <source>
        <dbReference type="EMBL" id="CAD7285143.1"/>
    </source>
</evidence>
<dbReference type="InterPro" id="IPR050101">
    <property type="entry name" value="CinA"/>
</dbReference>
<sequence>MTEIKAYIITIGDEILIGQVSDTNAPYLSKSLTKLGISVVGKASIPDEPNALIKQLDFAKQSADLVLITGGLGPTKDDKTKQTIAQYFDDELVLDQASLDKTTALITALGSKMNSLNVRQAYRPSKATLLYNTIGTADGWSLSTAESCTGGYIASQITALSGSSAYFKGSVVAYDASVKSSILGLTSEDMSEGLVSESVALKMAMGVQRQLKSDVTIATTGAAGPLPSPVDKVPVGTVCVAIVAADYQWTKTLFFPHFDREDI</sequence>
<name>A0A7R9C0R3_9CRUS</name>
<feature type="domain" description="MoaB/Mog" evidence="2">
    <location>
        <begin position="7"/>
        <end position="181"/>
    </location>
</feature>
<evidence type="ECO:0000313" key="4">
    <source>
        <dbReference type="Proteomes" id="UP000678499"/>
    </source>
</evidence>